<dbReference type="GO" id="GO:0009099">
    <property type="term" value="P:L-valine biosynthetic process"/>
    <property type="evidence" value="ECO:0007669"/>
    <property type="project" value="TreeGrafter"/>
</dbReference>
<dbReference type="Gene3D" id="3.40.50.970">
    <property type="match status" value="2"/>
</dbReference>
<feature type="domain" description="Thiamine pyrophosphate enzyme central" evidence="4">
    <location>
        <begin position="221"/>
        <end position="352"/>
    </location>
</feature>
<dbReference type="GO" id="GO:0003984">
    <property type="term" value="F:acetolactate synthase activity"/>
    <property type="evidence" value="ECO:0007669"/>
    <property type="project" value="TreeGrafter"/>
</dbReference>
<dbReference type="InterPro" id="IPR012000">
    <property type="entry name" value="Thiamin_PyroP_enz_cen_dom"/>
</dbReference>
<feature type="domain" description="Thiamine pyrophosphate enzyme TPP-binding" evidence="5">
    <location>
        <begin position="416"/>
        <end position="567"/>
    </location>
</feature>
<reference evidence="7 8" key="1">
    <citation type="journal article" date="2019" name="Syst. Appl. Microbiol.">
        <title>Microvirga tunisiensis sp. nov., a root nodule symbiotic bacterium isolated from Lupinus micranthus and L. luteus grown in Northern Tunisia.</title>
        <authorList>
            <person name="Msaddak A."/>
            <person name="Rejili M."/>
            <person name="Duran D."/>
            <person name="Mars M."/>
            <person name="Palacios J.M."/>
            <person name="Ruiz-Argueso T."/>
            <person name="Rey L."/>
            <person name="Imperial J."/>
        </authorList>
    </citation>
    <scope>NUCLEOTIDE SEQUENCE [LARGE SCALE GENOMIC DNA]</scope>
    <source>
        <strain evidence="7 8">Lmie10</strain>
    </source>
</reference>
<dbReference type="OrthoDB" id="4494979at2"/>
<evidence type="ECO:0000256" key="1">
    <source>
        <dbReference type="ARBA" id="ARBA00007812"/>
    </source>
</evidence>
<dbReference type="InterPro" id="IPR011766">
    <property type="entry name" value="TPP_enzyme_TPP-bd"/>
</dbReference>
<gene>
    <name evidence="7" type="primary">iolD</name>
    <name evidence="7" type="ORF">FS320_27240</name>
</gene>
<evidence type="ECO:0000259" key="6">
    <source>
        <dbReference type="Pfam" id="PF02776"/>
    </source>
</evidence>
<dbReference type="SUPFAM" id="SSF52467">
    <property type="entry name" value="DHS-like NAD/FAD-binding domain"/>
    <property type="match status" value="1"/>
</dbReference>
<dbReference type="RefSeq" id="WP_152715237.1">
    <property type="nucleotide sequence ID" value="NZ_VOSJ01000173.1"/>
</dbReference>
<feature type="domain" description="Thiamine pyrophosphate enzyme N-terminal TPP-binding" evidence="6">
    <location>
        <begin position="35"/>
        <end position="130"/>
    </location>
</feature>
<evidence type="ECO:0000259" key="4">
    <source>
        <dbReference type="Pfam" id="PF00205"/>
    </source>
</evidence>
<dbReference type="GO" id="GO:0019310">
    <property type="term" value="P:inositol catabolic process"/>
    <property type="evidence" value="ECO:0007669"/>
    <property type="project" value="InterPro"/>
</dbReference>
<proteinExistence type="inferred from homology"/>
<evidence type="ECO:0000313" key="7">
    <source>
        <dbReference type="EMBL" id="MPR28733.1"/>
    </source>
</evidence>
<dbReference type="GO" id="GO:0009097">
    <property type="term" value="P:isoleucine biosynthetic process"/>
    <property type="evidence" value="ECO:0007669"/>
    <property type="project" value="TreeGrafter"/>
</dbReference>
<evidence type="ECO:0000313" key="8">
    <source>
        <dbReference type="Proteomes" id="UP000403266"/>
    </source>
</evidence>
<dbReference type="EMBL" id="VOSK01000168">
    <property type="protein sequence ID" value="MPR28733.1"/>
    <property type="molecule type" value="Genomic_DNA"/>
</dbReference>
<dbReference type="InterPro" id="IPR045229">
    <property type="entry name" value="TPP_enz"/>
</dbReference>
<evidence type="ECO:0000256" key="3">
    <source>
        <dbReference type="RuleBase" id="RU362132"/>
    </source>
</evidence>
<dbReference type="SUPFAM" id="SSF52518">
    <property type="entry name" value="Thiamin diphosphate-binding fold (THDP-binding)"/>
    <property type="match status" value="2"/>
</dbReference>
<accession>A0A5N7MP76</accession>
<dbReference type="Proteomes" id="UP000403266">
    <property type="component" value="Unassembled WGS sequence"/>
</dbReference>
<dbReference type="PANTHER" id="PTHR18968">
    <property type="entry name" value="THIAMINE PYROPHOSPHATE ENZYMES"/>
    <property type="match status" value="1"/>
</dbReference>
<dbReference type="PANTHER" id="PTHR18968:SF9">
    <property type="entry name" value="3D-(3,5_4)-TRIHYDROXYCYCLOHEXANE-1,2-DIONE HYDROLASE"/>
    <property type="match status" value="1"/>
</dbReference>
<dbReference type="CDD" id="cd07035">
    <property type="entry name" value="TPP_PYR_POX_like"/>
    <property type="match status" value="1"/>
</dbReference>
<keyword evidence="2 3" id="KW-0786">Thiamine pyrophosphate</keyword>
<evidence type="ECO:0000259" key="5">
    <source>
        <dbReference type="Pfam" id="PF02775"/>
    </source>
</evidence>
<keyword evidence="7" id="KW-0378">Hydrolase</keyword>
<name>A0A5N7MP76_9HYPH</name>
<dbReference type="GO" id="GO:0005948">
    <property type="term" value="C:acetolactate synthase complex"/>
    <property type="evidence" value="ECO:0007669"/>
    <property type="project" value="TreeGrafter"/>
</dbReference>
<dbReference type="Pfam" id="PF02775">
    <property type="entry name" value="TPP_enzyme_C"/>
    <property type="match status" value="1"/>
</dbReference>
<dbReference type="EC" id="3.7.1.22" evidence="7"/>
<protein>
    <submittedName>
        <fullName evidence="7">3D-(3,5/4)-trihydroxycyclohexane-1,2-dione acylhydrolase (Decyclizing)</fullName>
        <ecNumber evidence="7">3.7.1.22</ecNumber>
    </submittedName>
</protein>
<dbReference type="NCBIfam" id="TIGR04377">
    <property type="entry name" value="myo_inos_iolD"/>
    <property type="match status" value="1"/>
</dbReference>
<sequence>MSTVRCTMAQALVRYLCNQFTIVDGEQVPLFPGVFAIFGHGNVTCLSEALEAVQDTLPTWRGQNEQSMALAAIGFAKAKRRRQIMVAATSIGPGALNMVTAAGVAHTNRLPVLLLAGDTFVNRRPDPVMQQVEHFGDPTINVNDAFKAVTRYWDRIVHPEQLISSLPQAVATLLDPADCGPAFIGLPQDVQEIAWDYPTAFFEPTIHTVSRPRADRDKLIEAVRLLKSAKRPLIISGGGVRYSGAEDVLGRFAEEHGIPLAETIAGKGAVTHEHPAHVGPMGIVGSTSANALAAEADVILAVGTRLMDFTTGSWTCFSPDARFISINAARYDATKHRALAVVADARETIEELAEAVQGWKADTAWTERGRVEFAKWNSMLDGFQRPTNDPIPTYAQVVGIVNSKAGERDLLIAAAGGLPGEVMKNWRVKEPNTFDCEFGFSCMGYEIAAGWGAAMADPTRTPIVMIGDGTYMMMNSDIYSSVLAGHKMIIIVCDNGGYAVINRLQNAKGGASFNNLIRDCRVKEPFSVDFAKHAEAMGALTRHVESLADLGQALDWAKTTDRTTVITIVSDAFTWTPGDAWWDVGVPQVSGRDEVVEASKAQLDGRKRQRVGV</sequence>
<dbReference type="Pfam" id="PF02776">
    <property type="entry name" value="TPP_enzyme_N"/>
    <property type="match status" value="1"/>
</dbReference>
<dbReference type="Gene3D" id="3.40.50.1220">
    <property type="entry name" value="TPP-binding domain"/>
    <property type="match status" value="1"/>
</dbReference>
<dbReference type="GO" id="GO:0000287">
    <property type="term" value="F:magnesium ion binding"/>
    <property type="evidence" value="ECO:0007669"/>
    <property type="project" value="InterPro"/>
</dbReference>
<dbReference type="Pfam" id="PF00205">
    <property type="entry name" value="TPP_enzyme_M"/>
    <property type="match status" value="1"/>
</dbReference>
<dbReference type="InterPro" id="IPR029061">
    <property type="entry name" value="THDP-binding"/>
</dbReference>
<comment type="similarity">
    <text evidence="1 3">Belongs to the TPP enzyme family.</text>
</comment>
<dbReference type="GO" id="GO:0050660">
    <property type="term" value="F:flavin adenine dinucleotide binding"/>
    <property type="evidence" value="ECO:0007669"/>
    <property type="project" value="TreeGrafter"/>
</dbReference>
<comment type="caution">
    <text evidence="7">The sequence shown here is derived from an EMBL/GenBank/DDBJ whole genome shotgun (WGS) entry which is preliminary data.</text>
</comment>
<organism evidence="7 8">
    <name type="scientific">Microvirga tunisiensis</name>
    <dbReference type="NCBI Taxonomy" id="2108360"/>
    <lineage>
        <taxon>Bacteria</taxon>
        <taxon>Pseudomonadati</taxon>
        <taxon>Pseudomonadota</taxon>
        <taxon>Alphaproteobacteria</taxon>
        <taxon>Hyphomicrobiales</taxon>
        <taxon>Methylobacteriaceae</taxon>
        <taxon>Microvirga</taxon>
    </lineage>
</organism>
<dbReference type="InterPro" id="IPR030817">
    <property type="entry name" value="Myo_inos_IolD"/>
</dbReference>
<dbReference type="GO" id="GO:0102481">
    <property type="term" value="F:3D-(3,5/4)-trihydroxycyclohexane-1,2-dione hydrolase activity"/>
    <property type="evidence" value="ECO:0007669"/>
    <property type="project" value="UniProtKB-EC"/>
</dbReference>
<keyword evidence="8" id="KW-1185">Reference proteome</keyword>
<evidence type="ECO:0000256" key="2">
    <source>
        <dbReference type="ARBA" id="ARBA00023052"/>
    </source>
</evidence>
<dbReference type="AlphaFoldDB" id="A0A5N7MP76"/>
<dbReference type="InterPro" id="IPR029035">
    <property type="entry name" value="DHS-like_NAD/FAD-binding_dom"/>
</dbReference>
<dbReference type="GO" id="GO:0030976">
    <property type="term" value="F:thiamine pyrophosphate binding"/>
    <property type="evidence" value="ECO:0007669"/>
    <property type="project" value="InterPro"/>
</dbReference>
<dbReference type="InterPro" id="IPR012001">
    <property type="entry name" value="Thiamin_PyroP_enz_TPP-bd_dom"/>
</dbReference>